<dbReference type="Proteomes" id="UP001149074">
    <property type="component" value="Unassembled WGS sequence"/>
</dbReference>
<dbReference type="RefSeq" id="XP_056472577.1">
    <property type="nucleotide sequence ID" value="XM_056621771.1"/>
</dbReference>
<dbReference type="EMBL" id="JAPQKI010000009">
    <property type="protein sequence ID" value="KAJ5090596.1"/>
    <property type="molecule type" value="Genomic_DNA"/>
</dbReference>
<dbReference type="GO" id="GO:0005739">
    <property type="term" value="C:mitochondrion"/>
    <property type="evidence" value="ECO:0007669"/>
    <property type="project" value="TreeGrafter"/>
</dbReference>
<protein>
    <submittedName>
        <fullName evidence="3">Uncharacterized protein</fullName>
    </submittedName>
</protein>
<dbReference type="Gene3D" id="3.90.1150.10">
    <property type="entry name" value="Aspartate Aminotransferase, domain 1"/>
    <property type="match status" value="1"/>
</dbReference>
<dbReference type="InterPro" id="IPR015424">
    <property type="entry name" value="PyrdxlP-dep_Trfase"/>
</dbReference>
<dbReference type="OrthoDB" id="10261433at2759"/>
<dbReference type="PANTHER" id="PTHR45688:SF13">
    <property type="entry name" value="ALANINE--GLYOXYLATE AMINOTRANSFERASE 2-LIKE"/>
    <property type="match status" value="1"/>
</dbReference>
<gene>
    <name evidence="3" type="ORF">N7532_009280</name>
</gene>
<dbReference type="InterPro" id="IPR015421">
    <property type="entry name" value="PyrdxlP-dep_Trfase_major"/>
</dbReference>
<dbReference type="PANTHER" id="PTHR45688">
    <property type="match status" value="1"/>
</dbReference>
<dbReference type="GO" id="GO:0030170">
    <property type="term" value="F:pyridoxal phosphate binding"/>
    <property type="evidence" value="ECO:0007669"/>
    <property type="project" value="InterPro"/>
</dbReference>
<reference evidence="3" key="1">
    <citation type="submission" date="2022-11" db="EMBL/GenBank/DDBJ databases">
        <authorList>
            <person name="Petersen C."/>
        </authorList>
    </citation>
    <scope>NUCLEOTIDE SEQUENCE</scope>
    <source>
        <strain evidence="3">IBT 30761</strain>
    </source>
</reference>
<dbReference type="SUPFAM" id="SSF53383">
    <property type="entry name" value="PLP-dependent transferases"/>
    <property type="match status" value="1"/>
</dbReference>
<dbReference type="AlphaFoldDB" id="A0A9W9EZ65"/>
<reference evidence="3" key="2">
    <citation type="journal article" date="2023" name="IMA Fungus">
        <title>Comparative genomic study of the Penicillium genus elucidates a diverse pangenome and 15 lateral gene transfer events.</title>
        <authorList>
            <person name="Petersen C."/>
            <person name="Sorensen T."/>
            <person name="Nielsen M.R."/>
            <person name="Sondergaard T.E."/>
            <person name="Sorensen J.L."/>
            <person name="Fitzpatrick D.A."/>
            <person name="Frisvad J.C."/>
            <person name="Nielsen K.L."/>
        </authorList>
    </citation>
    <scope>NUCLEOTIDE SEQUENCE</scope>
    <source>
        <strain evidence="3">IBT 30761</strain>
    </source>
</reference>
<dbReference type="InterPro" id="IPR005814">
    <property type="entry name" value="Aminotrans_3"/>
</dbReference>
<name>A0A9W9EZ65_9EURO</name>
<dbReference type="InterPro" id="IPR015422">
    <property type="entry name" value="PyrdxlP-dep_Trfase_small"/>
</dbReference>
<sequence>MDEAQIRVGRTSQILAFQKENIVLDILALSKALGCCLPLPCVSTCVKIEHGCKEAGLMWLTTDSNTRSQLMLATKCCRLRDYICKHASERGGQLRSRFIKLQQKYWFIGDIRGRGLLQGIEFISNPKAKSFDSDLGQAVSECAMTCGISCNIVSLSGMGGVFRLAPPVIVTAEEIEEGLKILDKTSSFV</sequence>
<dbReference type="Gene3D" id="3.40.640.10">
    <property type="entry name" value="Type I PLP-dependent aspartate aminotransferase-like (Major domain)"/>
    <property type="match status" value="1"/>
</dbReference>
<dbReference type="Pfam" id="PF00202">
    <property type="entry name" value="Aminotran_3"/>
    <property type="match status" value="1"/>
</dbReference>
<comment type="caution">
    <text evidence="3">The sequence shown here is derived from an EMBL/GenBank/DDBJ whole genome shotgun (WGS) entry which is preliminary data.</text>
</comment>
<evidence type="ECO:0000256" key="2">
    <source>
        <dbReference type="ARBA" id="ARBA00022898"/>
    </source>
</evidence>
<keyword evidence="4" id="KW-1185">Reference proteome</keyword>
<proteinExistence type="inferred from homology"/>
<dbReference type="GO" id="GO:0008483">
    <property type="term" value="F:transaminase activity"/>
    <property type="evidence" value="ECO:0007669"/>
    <property type="project" value="InterPro"/>
</dbReference>
<evidence type="ECO:0000256" key="1">
    <source>
        <dbReference type="ARBA" id="ARBA00008954"/>
    </source>
</evidence>
<organism evidence="3 4">
    <name type="scientific">Penicillium argentinense</name>
    <dbReference type="NCBI Taxonomy" id="1131581"/>
    <lineage>
        <taxon>Eukaryota</taxon>
        <taxon>Fungi</taxon>
        <taxon>Dikarya</taxon>
        <taxon>Ascomycota</taxon>
        <taxon>Pezizomycotina</taxon>
        <taxon>Eurotiomycetes</taxon>
        <taxon>Eurotiomycetidae</taxon>
        <taxon>Eurotiales</taxon>
        <taxon>Aspergillaceae</taxon>
        <taxon>Penicillium</taxon>
    </lineage>
</organism>
<comment type="similarity">
    <text evidence="1">Belongs to the class-III pyridoxal-phosphate-dependent aminotransferase family.</text>
</comment>
<keyword evidence="2" id="KW-0663">Pyridoxal phosphate</keyword>
<evidence type="ECO:0000313" key="3">
    <source>
        <dbReference type="EMBL" id="KAJ5090596.1"/>
    </source>
</evidence>
<accession>A0A9W9EZ65</accession>
<dbReference type="GeneID" id="81360750"/>
<evidence type="ECO:0000313" key="4">
    <source>
        <dbReference type="Proteomes" id="UP001149074"/>
    </source>
</evidence>